<organism evidence="1 2">
    <name type="scientific">Trichinella britovi</name>
    <name type="common">Parasitic roundworm</name>
    <dbReference type="NCBI Taxonomy" id="45882"/>
    <lineage>
        <taxon>Eukaryota</taxon>
        <taxon>Metazoa</taxon>
        <taxon>Ecdysozoa</taxon>
        <taxon>Nematoda</taxon>
        <taxon>Enoplea</taxon>
        <taxon>Dorylaimia</taxon>
        <taxon>Trichinellida</taxon>
        <taxon>Trichinellidae</taxon>
        <taxon>Trichinella</taxon>
    </lineage>
</organism>
<accession>A0A0V1CD10</accession>
<evidence type="ECO:0000313" key="1">
    <source>
        <dbReference type="EMBL" id="KRY47127.1"/>
    </source>
</evidence>
<proteinExistence type="predicted"/>
<sequence length="137" mass="15053">MGGFWKRLVCSIKESLLELLMKALLDEEKLKTALCEMESYLNARPLIFIKTRSTKATLCSGFNCTYVGFRAVETYDPEWQPSGRVDATTEVENYPFCAAGERLGAYPGGQHLANPVPDGVITELLTGNDAIARSASI</sequence>
<reference evidence="1 2" key="1">
    <citation type="submission" date="2015-01" db="EMBL/GenBank/DDBJ databases">
        <title>Evolution of Trichinella species and genotypes.</title>
        <authorList>
            <person name="Korhonen P.K."/>
            <person name="Edoardo P."/>
            <person name="Giuseppe L.R."/>
            <person name="Gasser R.B."/>
        </authorList>
    </citation>
    <scope>NUCLEOTIDE SEQUENCE [LARGE SCALE GENOMIC DNA]</scope>
    <source>
        <strain evidence="1">ISS120</strain>
    </source>
</reference>
<evidence type="ECO:0000313" key="2">
    <source>
        <dbReference type="Proteomes" id="UP000054653"/>
    </source>
</evidence>
<dbReference type="Proteomes" id="UP000054653">
    <property type="component" value="Unassembled WGS sequence"/>
</dbReference>
<keyword evidence="2" id="KW-1185">Reference proteome</keyword>
<name>A0A0V1CD10_TRIBR</name>
<dbReference type="AlphaFoldDB" id="A0A0V1CD10"/>
<dbReference type="EMBL" id="JYDI01000255">
    <property type="protein sequence ID" value="KRY47127.1"/>
    <property type="molecule type" value="Genomic_DNA"/>
</dbReference>
<gene>
    <name evidence="1" type="ORF">T03_6808</name>
</gene>
<comment type="caution">
    <text evidence="1">The sequence shown here is derived from an EMBL/GenBank/DDBJ whole genome shotgun (WGS) entry which is preliminary data.</text>
</comment>
<protein>
    <submittedName>
        <fullName evidence="1">Uncharacterized protein</fullName>
    </submittedName>
</protein>